<dbReference type="EMBL" id="JAODUP010000162">
    <property type="protein sequence ID" value="KAK2158896.1"/>
    <property type="molecule type" value="Genomic_DNA"/>
</dbReference>
<reference evidence="1" key="1">
    <citation type="journal article" date="2023" name="Mol. Biol. Evol.">
        <title>Third-Generation Sequencing Reveals the Adaptive Role of the Epigenome in Three Deep-Sea Polychaetes.</title>
        <authorList>
            <person name="Perez M."/>
            <person name="Aroh O."/>
            <person name="Sun Y."/>
            <person name="Lan Y."/>
            <person name="Juniper S.K."/>
            <person name="Young C.R."/>
            <person name="Angers B."/>
            <person name="Qian P.Y."/>
        </authorList>
    </citation>
    <scope>NUCLEOTIDE SEQUENCE</scope>
    <source>
        <strain evidence="1">P08H-3</strain>
    </source>
</reference>
<evidence type="ECO:0000313" key="2">
    <source>
        <dbReference type="Proteomes" id="UP001208570"/>
    </source>
</evidence>
<name>A0AAD9JTK2_9ANNE</name>
<protein>
    <submittedName>
        <fullName evidence="1">Uncharacterized protein</fullName>
    </submittedName>
</protein>
<keyword evidence="2" id="KW-1185">Reference proteome</keyword>
<organism evidence="1 2">
    <name type="scientific">Paralvinella palmiformis</name>
    <dbReference type="NCBI Taxonomy" id="53620"/>
    <lineage>
        <taxon>Eukaryota</taxon>
        <taxon>Metazoa</taxon>
        <taxon>Spiralia</taxon>
        <taxon>Lophotrochozoa</taxon>
        <taxon>Annelida</taxon>
        <taxon>Polychaeta</taxon>
        <taxon>Sedentaria</taxon>
        <taxon>Canalipalpata</taxon>
        <taxon>Terebellida</taxon>
        <taxon>Terebelliformia</taxon>
        <taxon>Alvinellidae</taxon>
        <taxon>Paralvinella</taxon>
    </lineage>
</organism>
<proteinExistence type="predicted"/>
<dbReference type="Proteomes" id="UP001208570">
    <property type="component" value="Unassembled WGS sequence"/>
</dbReference>
<dbReference type="AlphaFoldDB" id="A0AAD9JTK2"/>
<sequence>MDNRQPAGESITTWCALTYAGMSLPDLTGFPAFLEPKITSWEMGSGSNWFSPLPPHGVIRLMKNDRLHATCQHAGTASNLNELCAVRTLTRSVSVSASSSASSLESVSESIVTTAMGLQPLSHAMTRLPQLVSSCTPSGVDQNCSCVVKPQERTILHGILTGQGHKFGYGESYISSVYVDSATLDDNSHNGLYPELQSLDDHQK</sequence>
<comment type="caution">
    <text evidence="1">The sequence shown here is derived from an EMBL/GenBank/DDBJ whole genome shotgun (WGS) entry which is preliminary data.</text>
</comment>
<accession>A0AAD9JTK2</accession>
<evidence type="ECO:0000313" key="1">
    <source>
        <dbReference type="EMBL" id="KAK2158896.1"/>
    </source>
</evidence>
<gene>
    <name evidence="1" type="ORF">LSH36_162g07013</name>
</gene>